<sequence>MEPFLPAPQPVRWRRGVYAAALVVPFTVAQVWALLVLLSLGSLHGLVGQAFLVTLAGSVVATAIGWRWVWRLGSERKRVRAREEMRRRAYENTREFGRENLREPRIAART</sequence>
<keyword evidence="1" id="KW-0812">Transmembrane</keyword>
<organism evidence="2 3">
    <name type="scientific">Amycolatopsis rubida</name>
    <dbReference type="NCBI Taxonomy" id="112413"/>
    <lineage>
        <taxon>Bacteria</taxon>
        <taxon>Bacillati</taxon>
        <taxon>Actinomycetota</taxon>
        <taxon>Actinomycetes</taxon>
        <taxon>Pseudonocardiales</taxon>
        <taxon>Pseudonocardiaceae</taxon>
        <taxon>Amycolatopsis</taxon>
    </lineage>
</organism>
<dbReference type="AlphaFoldDB" id="A0A1I5QBY6"/>
<dbReference type="EMBL" id="FOWC01000005">
    <property type="protein sequence ID" value="SFP43818.1"/>
    <property type="molecule type" value="Genomic_DNA"/>
</dbReference>
<keyword evidence="1" id="KW-1133">Transmembrane helix</keyword>
<keyword evidence="1" id="KW-0472">Membrane</keyword>
<feature type="transmembrane region" description="Helical" evidence="1">
    <location>
        <begin position="46"/>
        <end position="70"/>
    </location>
</feature>
<dbReference type="Proteomes" id="UP000199137">
    <property type="component" value="Unassembled WGS sequence"/>
</dbReference>
<name>A0A1I5QBY6_9PSEU</name>
<protein>
    <submittedName>
        <fullName evidence="2">Uncharacterized protein</fullName>
    </submittedName>
</protein>
<dbReference type="STRING" id="112413.SAMN05421854_105265"/>
<evidence type="ECO:0000313" key="3">
    <source>
        <dbReference type="Proteomes" id="UP000199137"/>
    </source>
</evidence>
<reference evidence="2 3" key="1">
    <citation type="submission" date="2016-10" db="EMBL/GenBank/DDBJ databases">
        <authorList>
            <person name="de Groot N.N."/>
        </authorList>
    </citation>
    <scope>NUCLEOTIDE SEQUENCE [LARGE SCALE GENOMIC DNA]</scope>
    <source>
        <strain evidence="2 3">DSM 44637</strain>
    </source>
</reference>
<accession>A0A1I5QBY6</accession>
<evidence type="ECO:0000256" key="1">
    <source>
        <dbReference type="SAM" id="Phobius"/>
    </source>
</evidence>
<evidence type="ECO:0000313" key="2">
    <source>
        <dbReference type="EMBL" id="SFP43818.1"/>
    </source>
</evidence>
<feature type="transmembrane region" description="Helical" evidence="1">
    <location>
        <begin position="17"/>
        <end position="40"/>
    </location>
</feature>
<gene>
    <name evidence="2" type="ORF">SAMN05421854_105265</name>
</gene>
<proteinExistence type="predicted"/>